<gene>
    <name evidence="8 12" type="primary">rimO</name>
    <name evidence="12" type="ORF">H0S81_00135</name>
</gene>
<evidence type="ECO:0000256" key="4">
    <source>
        <dbReference type="ARBA" id="ARBA00022691"/>
    </source>
</evidence>
<feature type="binding site" evidence="8">
    <location>
        <position position="46"/>
    </location>
    <ligand>
        <name>[4Fe-4S] cluster</name>
        <dbReference type="ChEBI" id="CHEBI:49883"/>
        <label>1</label>
    </ligand>
</feature>
<reference evidence="12" key="1">
    <citation type="submission" date="2020-07" db="EMBL/GenBank/DDBJ databases">
        <title>Severe corrosion of carbon steel in oil field produced water can be linked to methanogenic archaea containing a special type of NiFe hydrogenase.</title>
        <authorList>
            <person name="Lahme S."/>
            <person name="Mand J."/>
            <person name="Longwell J."/>
            <person name="Smith R."/>
            <person name="Enning D."/>
        </authorList>
    </citation>
    <scope>NUCLEOTIDE SEQUENCE</scope>
    <source>
        <strain evidence="12">MIC098Bin6</strain>
    </source>
</reference>
<keyword evidence="5 8" id="KW-0479">Metal-binding</keyword>
<dbReference type="GO" id="GO:0005829">
    <property type="term" value="C:cytosol"/>
    <property type="evidence" value="ECO:0007669"/>
    <property type="project" value="TreeGrafter"/>
</dbReference>
<feature type="domain" description="MTTase N-terminal" evidence="10">
    <location>
        <begin position="1"/>
        <end position="119"/>
    </location>
</feature>
<dbReference type="SFLD" id="SFLDG01082">
    <property type="entry name" value="B12-binding_domain_containing"/>
    <property type="match status" value="1"/>
</dbReference>
<dbReference type="InterPro" id="IPR012340">
    <property type="entry name" value="NA-bd_OB-fold"/>
</dbReference>
<feature type="binding site" evidence="8">
    <location>
        <position position="80"/>
    </location>
    <ligand>
        <name>[4Fe-4S] cluster</name>
        <dbReference type="ChEBI" id="CHEBI:49883"/>
        <label>1</label>
    </ligand>
</feature>
<comment type="function">
    <text evidence="8">Catalyzes the methylthiolation of an aspartic acid residue of ribosomal protein uS12.</text>
</comment>
<dbReference type="PANTHER" id="PTHR43837">
    <property type="entry name" value="RIBOSOMAL PROTEIN S12 METHYLTHIOTRANSFERASE RIMO"/>
    <property type="match status" value="1"/>
</dbReference>
<keyword evidence="6 8" id="KW-0408">Iron</keyword>
<dbReference type="InterPro" id="IPR023404">
    <property type="entry name" value="rSAM_horseshoe"/>
</dbReference>
<keyword evidence="3 8" id="KW-0808">Transferase</keyword>
<dbReference type="SFLD" id="SFLDS00029">
    <property type="entry name" value="Radical_SAM"/>
    <property type="match status" value="1"/>
</dbReference>
<feature type="binding site" evidence="8">
    <location>
        <position position="160"/>
    </location>
    <ligand>
        <name>[4Fe-4S] cluster</name>
        <dbReference type="ChEBI" id="CHEBI:49883"/>
        <label>2</label>
        <note>4Fe-4S-S-AdoMet</note>
    </ligand>
</feature>
<dbReference type="Gene3D" id="2.40.50.140">
    <property type="entry name" value="Nucleic acid-binding proteins"/>
    <property type="match status" value="1"/>
</dbReference>
<evidence type="ECO:0000256" key="1">
    <source>
        <dbReference type="ARBA" id="ARBA00022485"/>
    </source>
</evidence>
<dbReference type="HAMAP" id="MF_01865">
    <property type="entry name" value="MTTase_RimO"/>
    <property type="match status" value="1"/>
</dbReference>
<dbReference type="InterPro" id="IPR005840">
    <property type="entry name" value="Ribosomal_uS12_MeSTrfase_RimO"/>
</dbReference>
<proteinExistence type="inferred from homology"/>
<dbReference type="NCBIfam" id="TIGR00089">
    <property type="entry name" value="MiaB/RimO family radical SAM methylthiotransferase"/>
    <property type="match status" value="1"/>
</dbReference>
<dbReference type="GO" id="GO:0005840">
    <property type="term" value="C:ribosome"/>
    <property type="evidence" value="ECO:0007669"/>
    <property type="project" value="UniProtKB-KW"/>
</dbReference>
<evidence type="ECO:0000256" key="5">
    <source>
        <dbReference type="ARBA" id="ARBA00022723"/>
    </source>
</evidence>
<comment type="similarity">
    <text evidence="8">Belongs to the methylthiotransferase family. RimO subfamily.</text>
</comment>
<feature type="binding site" evidence="8">
    <location>
        <position position="10"/>
    </location>
    <ligand>
        <name>[4Fe-4S] cluster</name>
        <dbReference type="ChEBI" id="CHEBI:49883"/>
        <label>1</label>
    </ligand>
</feature>
<comment type="caution">
    <text evidence="12">The sequence shown here is derived from an EMBL/GenBank/DDBJ whole genome shotgun (WGS) entry which is preliminary data.</text>
</comment>
<dbReference type="FunFam" id="3.80.30.20:FF:000001">
    <property type="entry name" value="tRNA-2-methylthio-N(6)-dimethylallyladenosine synthase 2"/>
    <property type="match status" value="1"/>
</dbReference>
<dbReference type="GO" id="GO:0103039">
    <property type="term" value="F:protein methylthiotransferase activity"/>
    <property type="evidence" value="ECO:0007669"/>
    <property type="project" value="UniProtKB-EC"/>
</dbReference>
<evidence type="ECO:0000259" key="10">
    <source>
        <dbReference type="PROSITE" id="PS51449"/>
    </source>
</evidence>
<keyword evidence="2 8" id="KW-0963">Cytoplasm</keyword>
<evidence type="ECO:0000256" key="2">
    <source>
        <dbReference type="ARBA" id="ARBA00022490"/>
    </source>
</evidence>
<dbReference type="PROSITE" id="PS01278">
    <property type="entry name" value="MTTASE_RADICAL"/>
    <property type="match status" value="1"/>
</dbReference>
<dbReference type="SMART" id="SM00729">
    <property type="entry name" value="Elp3"/>
    <property type="match status" value="1"/>
</dbReference>
<dbReference type="InterPro" id="IPR058240">
    <property type="entry name" value="rSAM_sf"/>
</dbReference>
<comment type="cofactor">
    <cofactor evidence="8">
        <name>[4Fe-4S] cluster</name>
        <dbReference type="ChEBI" id="CHEBI:49883"/>
    </cofactor>
    <text evidence="8">Binds 2 [4Fe-4S] clusters. One cluster is coordinated with 3 cysteines and an exchangeable S-adenosyl-L-methionine.</text>
</comment>
<accession>A0A931CSZ9</accession>
<dbReference type="Pfam" id="PF00919">
    <property type="entry name" value="UPF0004"/>
    <property type="match status" value="1"/>
</dbReference>
<evidence type="ECO:0000259" key="9">
    <source>
        <dbReference type="PROSITE" id="PS50926"/>
    </source>
</evidence>
<dbReference type="Gene3D" id="3.40.50.12160">
    <property type="entry name" value="Methylthiotransferase, N-terminal domain"/>
    <property type="match status" value="1"/>
</dbReference>
<dbReference type="CDD" id="cd01335">
    <property type="entry name" value="Radical_SAM"/>
    <property type="match status" value="1"/>
</dbReference>
<dbReference type="PROSITE" id="PS50926">
    <property type="entry name" value="TRAM"/>
    <property type="match status" value="1"/>
</dbReference>
<dbReference type="SFLD" id="SFLDG01061">
    <property type="entry name" value="methylthiotransferase"/>
    <property type="match status" value="1"/>
</dbReference>
<dbReference type="Proteomes" id="UP000706172">
    <property type="component" value="Unassembled WGS sequence"/>
</dbReference>
<evidence type="ECO:0000256" key="3">
    <source>
        <dbReference type="ARBA" id="ARBA00022679"/>
    </source>
</evidence>
<dbReference type="PROSITE" id="PS51918">
    <property type="entry name" value="RADICAL_SAM"/>
    <property type="match status" value="1"/>
</dbReference>
<dbReference type="InterPro" id="IPR005839">
    <property type="entry name" value="Methylthiotransferase"/>
</dbReference>
<dbReference type="InterPro" id="IPR002792">
    <property type="entry name" value="TRAM_dom"/>
</dbReference>
<dbReference type="InterPro" id="IPR013848">
    <property type="entry name" value="Methylthiotransferase_N"/>
</dbReference>
<evidence type="ECO:0000256" key="6">
    <source>
        <dbReference type="ARBA" id="ARBA00023004"/>
    </source>
</evidence>
<dbReference type="GO" id="GO:0051539">
    <property type="term" value="F:4 iron, 4 sulfur cluster binding"/>
    <property type="evidence" value="ECO:0007669"/>
    <property type="project" value="UniProtKB-UniRule"/>
</dbReference>
<dbReference type="EMBL" id="JACCQK010000005">
    <property type="protein sequence ID" value="MBG0778330.1"/>
    <property type="molecule type" value="Genomic_DNA"/>
</dbReference>
<name>A0A931CSZ9_9BACT</name>
<dbReference type="InterPro" id="IPR007197">
    <property type="entry name" value="rSAM"/>
</dbReference>
<dbReference type="GO" id="GO:0006400">
    <property type="term" value="P:tRNA modification"/>
    <property type="evidence" value="ECO:0007669"/>
    <property type="project" value="InterPro"/>
</dbReference>
<feature type="binding site" evidence="8">
    <location>
        <position position="156"/>
    </location>
    <ligand>
        <name>[4Fe-4S] cluster</name>
        <dbReference type="ChEBI" id="CHEBI:49883"/>
        <label>2</label>
        <note>4Fe-4S-S-AdoMet</note>
    </ligand>
</feature>
<comment type="catalytic activity">
    <reaction evidence="8">
        <text>L-aspartate(89)-[ribosomal protein uS12]-hydrogen + (sulfur carrier)-SH + AH2 + 2 S-adenosyl-L-methionine = 3-methylsulfanyl-L-aspartate(89)-[ribosomal protein uS12]-hydrogen + (sulfur carrier)-H + 5'-deoxyadenosine + L-methionine + A + S-adenosyl-L-homocysteine + 2 H(+)</text>
        <dbReference type="Rhea" id="RHEA:37087"/>
        <dbReference type="Rhea" id="RHEA-COMP:10460"/>
        <dbReference type="Rhea" id="RHEA-COMP:10461"/>
        <dbReference type="Rhea" id="RHEA-COMP:14737"/>
        <dbReference type="Rhea" id="RHEA-COMP:14739"/>
        <dbReference type="ChEBI" id="CHEBI:13193"/>
        <dbReference type="ChEBI" id="CHEBI:15378"/>
        <dbReference type="ChEBI" id="CHEBI:17319"/>
        <dbReference type="ChEBI" id="CHEBI:17499"/>
        <dbReference type="ChEBI" id="CHEBI:29917"/>
        <dbReference type="ChEBI" id="CHEBI:29961"/>
        <dbReference type="ChEBI" id="CHEBI:57844"/>
        <dbReference type="ChEBI" id="CHEBI:57856"/>
        <dbReference type="ChEBI" id="CHEBI:59789"/>
        <dbReference type="ChEBI" id="CHEBI:64428"/>
        <dbReference type="ChEBI" id="CHEBI:73599"/>
        <dbReference type="EC" id="2.8.4.4"/>
    </reaction>
</comment>
<evidence type="ECO:0000313" key="13">
    <source>
        <dbReference type="Proteomes" id="UP000706172"/>
    </source>
</evidence>
<dbReference type="SFLD" id="SFLDF00274">
    <property type="entry name" value="ribosomal_protein_S12_methylth"/>
    <property type="match status" value="1"/>
</dbReference>
<keyword evidence="12" id="KW-0687">Ribonucleoprotein</keyword>
<dbReference type="Pfam" id="PF18693">
    <property type="entry name" value="TRAM_2"/>
    <property type="match status" value="1"/>
</dbReference>
<dbReference type="NCBIfam" id="TIGR01125">
    <property type="entry name" value="30S ribosomal protein S12 methylthiotransferase RimO"/>
    <property type="match status" value="1"/>
</dbReference>
<dbReference type="AlphaFoldDB" id="A0A931CSZ9"/>
<dbReference type="InterPro" id="IPR006638">
    <property type="entry name" value="Elp3/MiaA/NifB-like_rSAM"/>
</dbReference>
<dbReference type="InterPro" id="IPR038135">
    <property type="entry name" value="Methylthiotransferase_N_sf"/>
</dbReference>
<dbReference type="PANTHER" id="PTHR43837:SF1">
    <property type="entry name" value="RIBOSOMAL PROTEIN US12 METHYLTHIOTRANSFERASE RIMO"/>
    <property type="match status" value="1"/>
</dbReference>
<evidence type="ECO:0000259" key="11">
    <source>
        <dbReference type="PROSITE" id="PS51918"/>
    </source>
</evidence>
<dbReference type="SUPFAM" id="SSF102114">
    <property type="entry name" value="Radical SAM enzymes"/>
    <property type="match status" value="1"/>
</dbReference>
<keyword evidence="4 8" id="KW-0949">S-adenosyl-L-methionine</keyword>
<keyword evidence="1 8" id="KW-0004">4Fe-4S</keyword>
<comment type="subcellular location">
    <subcellularLocation>
        <location evidence="8">Cytoplasm</location>
    </subcellularLocation>
</comment>
<dbReference type="PROSITE" id="PS51449">
    <property type="entry name" value="MTTASE_N"/>
    <property type="match status" value="1"/>
</dbReference>
<dbReference type="Gene3D" id="3.80.30.20">
    <property type="entry name" value="tm_1862 like domain"/>
    <property type="match status" value="1"/>
</dbReference>
<evidence type="ECO:0000313" key="12">
    <source>
        <dbReference type="EMBL" id="MBG0778330.1"/>
    </source>
</evidence>
<feature type="domain" description="TRAM" evidence="9">
    <location>
        <begin position="379"/>
        <end position="444"/>
    </location>
</feature>
<feature type="domain" description="Radical SAM core" evidence="11">
    <location>
        <begin position="142"/>
        <end position="376"/>
    </location>
</feature>
<sequence length="444" mass="49105">MIIYFETLGCSRNQVDSEVMLGKLLAAGHTRTHDPAKARVIVVNTCGFIASAADEAVDTILEMAQYKKQGACRRLIVTGCLAQRYKDDPGLTDSLPEVDAFLGTGACEQIVDVVDDRAVSCLTLFPDPNARSFADLSVDRALSGDPYAFVKVSEGCNRHCTYCIIPTLRGRQRSRPLDDICTDALSLITQGVKEIILTAENTTDYGRDLKDGTGFADVLETLSRQTAAVDPDVWIRMLYTHPESLTRQIVDTVKAHDNICAYYDVPIQHADTTMLRRMGRPYSRTQLKDLFAMIRQTDPDAALRTTVITGFPGETQEMFDSLLHFIQEICFDHLGVFTYSDAEDLPSHALTDHVSEDEAQVRHDTLMAVQAEISGQINQKHVGKTYPVLVEENPEPGLFTGRTMFQAPEVDGVTFIYSDGLAIGSRVQVKITDGYEYDIAGEKA</sequence>
<organism evidence="12 13">
    <name type="scientific">Desulfotignum balticum</name>
    <dbReference type="NCBI Taxonomy" id="115781"/>
    <lineage>
        <taxon>Bacteria</taxon>
        <taxon>Pseudomonadati</taxon>
        <taxon>Thermodesulfobacteriota</taxon>
        <taxon>Desulfobacteria</taxon>
        <taxon>Desulfobacterales</taxon>
        <taxon>Desulfobacteraceae</taxon>
        <taxon>Desulfotignum</taxon>
    </lineage>
</organism>
<feature type="binding site" evidence="8">
    <location>
        <position position="163"/>
    </location>
    <ligand>
        <name>[4Fe-4S] cluster</name>
        <dbReference type="ChEBI" id="CHEBI:49883"/>
        <label>2</label>
        <note>4Fe-4S-S-AdoMet</note>
    </ligand>
</feature>
<dbReference type="GO" id="GO:0035599">
    <property type="term" value="F:aspartic acid methylthiotransferase activity"/>
    <property type="evidence" value="ECO:0007669"/>
    <property type="project" value="TreeGrafter"/>
</dbReference>
<protein>
    <recommendedName>
        <fullName evidence="8">Ribosomal protein uS12 methylthiotransferase RimO</fullName>
        <shortName evidence="8">uS12 MTTase</shortName>
        <shortName evidence="8">uS12 methylthiotransferase</shortName>
        <ecNumber evidence="8">2.8.4.4</ecNumber>
    </recommendedName>
    <alternativeName>
        <fullName evidence="8">Ribosomal protein uS12 (aspartate-C(3))-methylthiotransferase</fullName>
    </alternativeName>
    <alternativeName>
        <fullName evidence="8">Ribosome maturation factor RimO</fullName>
    </alternativeName>
</protein>
<dbReference type="GO" id="GO:0046872">
    <property type="term" value="F:metal ion binding"/>
    <property type="evidence" value="ECO:0007669"/>
    <property type="project" value="UniProtKB-KW"/>
</dbReference>
<keyword evidence="7 8" id="KW-0411">Iron-sulfur</keyword>
<keyword evidence="12" id="KW-0689">Ribosomal protein</keyword>
<dbReference type="InterPro" id="IPR020612">
    <property type="entry name" value="Methylthiotransferase_CS"/>
</dbReference>
<evidence type="ECO:0000256" key="7">
    <source>
        <dbReference type="ARBA" id="ARBA00023014"/>
    </source>
</evidence>
<dbReference type="Pfam" id="PF04055">
    <property type="entry name" value="Radical_SAM"/>
    <property type="match status" value="1"/>
</dbReference>
<dbReference type="EC" id="2.8.4.4" evidence="8"/>
<evidence type="ECO:0000256" key="8">
    <source>
        <dbReference type="HAMAP-Rule" id="MF_01865"/>
    </source>
</evidence>